<proteinExistence type="predicted"/>
<dbReference type="CDD" id="cd03789">
    <property type="entry name" value="GT9_LPS_heptosyltransferase"/>
    <property type="match status" value="1"/>
</dbReference>
<reference evidence="3 4" key="1">
    <citation type="journal article" date="2019" name="ISME J.">
        <title>Evolution in action: habitat transition from sediment to the pelagial leads to genome streamlining in Methylophilaceae.</title>
        <authorList>
            <person name="Salcher M."/>
            <person name="Schaefle D."/>
            <person name="Kaspar M."/>
            <person name="Neuenschwander S.M."/>
            <person name="Ghai R."/>
        </authorList>
    </citation>
    <scope>NUCLEOTIDE SEQUENCE [LARGE SCALE GENOMIC DNA]</scope>
    <source>
        <strain evidence="3 4">MMS-RVI-51</strain>
    </source>
</reference>
<evidence type="ECO:0000313" key="4">
    <source>
        <dbReference type="Proteomes" id="UP000314901"/>
    </source>
</evidence>
<dbReference type="EMBL" id="CP040953">
    <property type="protein sequence ID" value="QDC41274.1"/>
    <property type="molecule type" value="Genomic_DNA"/>
</dbReference>
<organism evidence="3 4">
    <name type="scientific">Candidatus Methylopumilus universalis</name>
    <dbReference type="NCBI Taxonomy" id="2588536"/>
    <lineage>
        <taxon>Bacteria</taxon>
        <taxon>Pseudomonadati</taxon>
        <taxon>Pseudomonadota</taxon>
        <taxon>Betaproteobacteria</taxon>
        <taxon>Nitrosomonadales</taxon>
        <taxon>Methylophilaceae</taxon>
        <taxon>Candidatus Methylopumilus</taxon>
    </lineage>
</organism>
<dbReference type="GO" id="GO:0008713">
    <property type="term" value="F:ADP-heptose-lipopolysaccharide heptosyltransferase activity"/>
    <property type="evidence" value="ECO:0007669"/>
    <property type="project" value="TreeGrafter"/>
</dbReference>
<evidence type="ECO:0000256" key="2">
    <source>
        <dbReference type="ARBA" id="ARBA00022679"/>
    </source>
</evidence>
<sequence length="353" mass="40393">MLKDLKIKKALFLKTKNIGDAIILTASISALPASYRFVDVVCFPHSEAIFKMNKRVRHVFVIPRDKKGFNKIYAYFNLFKRLFKERYDLLAHFSVDWRGAILARLLHVDISVSRLTDRRGAFWHQSFDFLAPLLDHERPMAEQDVDLLRSANLYKKSVAPAYELNISRLQKNKVNAWLKKHDIHVKNKLAVIHASSRWKFKEIPVSTWATIIDELHSQKIDVVISGAHEDLKTNELIFDLCESKPFLTKNFSLIDTAALYERADIVLTIDSMSTHLASAVKTPVVSIFGPTNEKNWGPWKGKYKVIGLSFKDDEMFACRPCGQDGCEGTKISQCLVQLNPKMVMKQALLMLKA</sequence>
<dbReference type="PANTHER" id="PTHR30160:SF1">
    <property type="entry name" value="LIPOPOLYSACCHARIDE 1,2-N-ACETYLGLUCOSAMINETRANSFERASE-RELATED"/>
    <property type="match status" value="1"/>
</dbReference>
<dbReference type="InterPro" id="IPR051199">
    <property type="entry name" value="LPS_LOS_Heptosyltrfase"/>
</dbReference>
<evidence type="ECO:0000256" key="1">
    <source>
        <dbReference type="ARBA" id="ARBA00022676"/>
    </source>
</evidence>
<dbReference type="RefSeq" id="WP_139867952.1">
    <property type="nucleotide sequence ID" value="NZ_CP040949.1"/>
</dbReference>
<dbReference type="InterPro" id="IPR002201">
    <property type="entry name" value="Glyco_trans_9"/>
</dbReference>
<gene>
    <name evidence="3" type="ORF">FIT94_04260</name>
</gene>
<dbReference type="Pfam" id="PF01075">
    <property type="entry name" value="Glyco_transf_9"/>
    <property type="match status" value="1"/>
</dbReference>
<name>A0AAX1EZN7_9PROT</name>
<protein>
    <submittedName>
        <fullName evidence="3">Glycosyltransferase family 9 protein</fullName>
    </submittedName>
</protein>
<evidence type="ECO:0000313" key="3">
    <source>
        <dbReference type="EMBL" id="QDC41274.1"/>
    </source>
</evidence>
<dbReference type="PANTHER" id="PTHR30160">
    <property type="entry name" value="TETRAACYLDISACCHARIDE 4'-KINASE-RELATED"/>
    <property type="match status" value="1"/>
</dbReference>
<dbReference type="SUPFAM" id="SSF53756">
    <property type="entry name" value="UDP-Glycosyltransferase/glycogen phosphorylase"/>
    <property type="match status" value="1"/>
</dbReference>
<dbReference type="Proteomes" id="UP000314901">
    <property type="component" value="Chromosome"/>
</dbReference>
<keyword evidence="2" id="KW-0808">Transferase</keyword>
<accession>A0AAX1EZN7</accession>
<dbReference type="KEGG" id="muv:FIT94_04260"/>
<keyword evidence="1" id="KW-0328">Glycosyltransferase</keyword>
<dbReference type="Gene3D" id="3.40.50.2000">
    <property type="entry name" value="Glycogen Phosphorylase B"/>
    <property type="match status" value="2"/>
</dbReference>
<dbReference type="GO" id="GO:0009244">
    <property type="term" value="P:lipopolysaccharide core region biosynthetic process"/>
    <property type="evidence" value="ECO:0007669"/>
    <property type="project" value="TreeGrafter"/>
</dbReference>
<dbReference type="GO" id="GO:0005829">
    <property type="term" value="C:cytosol"/>
    <property type="evidence" value="ECO:0007669"/>
    <property type="project" value="TreeGrafter"/>
</dbReference>
<dbReference type="GeneID" id="66285094"/>
<dbReference type="AlphaFoldDB" id="A0AAX1EZN7"/>